<organism evidence="1 2">
    <name type="scientific">Cyclobacterium qasimii M12-11B</name>
    <dbReference type="NCBI Taxonomy" id="641524"/>
    <lineage>
        <taxon>Bacteria</taxon>
        <taxon>Pseudomonadati</taxon>
        <taxon>Bacteroidota</taxon>
        <taxon>Cytophagia</taxon>
        <taxon>Cytophagales</taxon>
        <taxon>Cyclobacteriaceae</taxon>
        <taxon>Cyclobacterium</taxon>
    </lineage>
</organism>
<dbReference type="STRING" id="641524.ADICYQ_5357"/>
<accession>S7V643</accession>
<name>S7V643_9BACT</name>
<dbReference type="AlphaFoldDB" id="S7V643"/>
<dbReference type="PATRIC" id="fig|641524.5.peg.5309"/>
<evidence type="ECO:0000313" key="1">
    <source>
        <dbReference type="EMBL" id="EPR65650.1"/>
    </source>
</evidence>
<dbReference type="RefSeq" id="WP_020893612.1">
    <property type="nucleotide sequence ID" value="NZ_ATNM01000189.1"/>
</dbReference>
<sequence>MHLESFNVEGVEVSKEITEKFRDGVRKAVKNGKVKFVYNFLFQFQWYKEDKSEYAKKFRSFAEYVNQLNDSIKDSDIIFDFEKLVKVLHNNDFDLNVNMLNSESDIRFLKEDAEKIYDALIKANAKTSNNFYSSIMDRYANEGTTISHLLRNERGFILSLHQILSNDESLFLNNPKPLSRLPLVFLKDYLKNLIQKYSKILN</sequence>
<dbReference type="EMBL" id="ATNM01000189">
    <property type="protein sequence ID" value="EPR65650.1"/>
    <property type="molecule type" value="Genomic_DNA"/>
</dbReference>
<gene>
    <name evidence="1" type="ORF">ADICYQ_5357</name>
</gene>
<comment type="caution">
    <text evidence="1">The sequence shown here is derived from an EMBL/GenBank/DDBJ whole genome shotgun (WGS) entry which is preliminary data.</text>
</comment>
<reference evidence="1 2" key="1">
    <citation type="journal article" date="2013" name="Genome Announc.">
        <title>Draft Genome Sequence of Cyclobacterium qasimii Strain M12-11BT, Isolated from Arctic Marine Sediment.</title>
        <authorList>
            <person name="Shivaji S."/>
            <person name="Ara S."/>
            <person name="Singh A."/>
            <person name="Kumar Pinnaka A."/>
        </authorList>
    </citation>
    <scope>NUCLEOTIDE SEQUENCE [LARGE SCALE GENOMIC DNA]</scope>
    <source>
        <strain evidence="1 2">M12-11B</strain>
    </source>
</reference>
<proteinExistence type="predicted"/>
<evidence type="ECO:0000313" key="2">
    <source>
        <dbReference type="Proteomes" id="UP000014974"/>
    </source>
</evidence>
<protein>
    <submittedName>
        <fullName evidence="1">Uncharacterized protein</fullName>
    </submittedName>
</protein>
<dbReference type="Proteomes" id="UP000014974">
    <property type="component" value="Unassembled WGS sequence"/>
</dbReference>